<dbReference type="PANTHER" id="PTHR22594">
    <property type="entry name" value="ASPARTYL/LYSYL-TRNA SYNTHETASE"/>
    <property type="match status" value="1"/>
</dbReference>
<dbReference type="EC" id="6.1.1.12" evidence="8"/>
<dbReference type="Proteomes" id="UP001059252">
    <property type="component" value="Chromosome"/>
</dbReference>
<dbReference type="PRINTS" id="PR01042">
    <property type="entry name" value="TRNASYNTHASP"/>
</dbReference>
<keyword evidence="4 8" id="KW-0547">Nucleotide-binding</keyword>
<evidence type="ECO:0000259" key="9">
    <source>
        <dbReference type="PROSITE" id="PS50862"/>
    </source>
</evidence>
<evidence type="ECO:0000313" key="10">
    <source>
        <dbReference type="EMBL" id="UVD81470.1"/>
    </source>
</evidence>
<dbReference type="InterPro" id="IPR004524">
    <property type="entry name" value="Asp-tRNA-ligase_1"/>
</dbReference>
<feature type="binding site" evidence="8">
    <location>
        <begin position="209"/>
        <end position="211"/>
    </location>
    <ligand>
        <name>ATP</name>
        <dbReference type="ChEBI" id="CHEBI:30616"/>
    </ligand>
</feature>
<organism evidence="10 11">
    <name type="scientific">Mycoplasma iguanae</name>
    <dbReference type="NCBI Taxonomy" id="292461"/>
    <lineage>
        <taxon>Bacteria</taxon>
        <taxon>Bacillati</taxon>
        <taxon>Mycoplasmatota</taxon>
        <taxon>Mollicutes</taxon>
        <taxon>Mycoplasmataceae</taxon>
        <taxon>Mycoplasma</taxon>
    </lineage>
</organism>
<keyword evidence="7 8" id="KW-0030">Aminoacyl-tRNA synthetase</keyword>
<dbReference type="InterPro" id="IPR004115">
    <property type="entry name" value="GAD-like_sf"/>
</dbReference>
<comment type="caution">
    <text evidence="8">Lacks conserved residue(s) required for the propagation of feature annotation.</text>
</comment>
<keyword evidence="6 8" id="KW-0648">Protein biosynthesis</keyword>
<dbReference type="CDD" id="cd04317">
    <property type="entry name" value="EcAspRS_like_N"/>
    <property type="match status" value="1"/>
</dbReference>
<sequence length="568" mass="66468">MKKNKNNNLNISNINQEIELFGWVHNFRKFKNLIFVDLRDRSGIVQLVFQNIELDFGKEYVLKVQGKVVERKEKNLHLATGEIEILVSNYEILSQCNDLPFEIRDDINVNEDLRLEYRFLDLRRPKIMRNIILKNKVTNILRNFLDENDFLDIETPILSKSTPEGARDFLVTTRNAGHFFALPQSPQLFKQILMISGFEKYYQFARVFRDEDLRKDRQYEFTQLDIEVSFSSQKEIMEFMEKMYKHLFHKLNLSLGDKFPVMDFDEAIDKYGIDKPDIRHEHLLTEATTDLEDSTEFLFNFPSIKTIFLDQEISKKEFKIIAEEAKKNNAHHLLYLIIEDGKIVTSSFKIKSFMKLENYIKKQNYQTGTLFIVADQYENTTKALGAVRIKIKELFNLVDNNTFAFLWVVNWPMFEYDAETKKYTAMHHPFTMFQEGFLGTEKEKTPLLAKAQAYDLVLNGFELGGGSIRIFEKNVQQKMFEILGMSKEEQEKQFGFFLKAFEYGVPPHGGIAFGIDRLIMILNNVESIREVVPFPVNSKGINVMLNSPSAVSEQQLAEYFIKIDDKKA</sequence>
<dbReference type="CDD" id="cd00777">
    <property type="entry name" value="AspRS_core"/>
    <property type="match status" value="1"/>
</dbReference>
<comment type="catalytic activity">
    <reaction evidence="8">
        <text>tRNA(Asp) + L-aspartate + ATP = L-aspartyl-tRNA(Asp) + AMP + diphosphate</text>
        <dbReference type="Rhea" id="RHEA:19649"/>
        <dbReference type="Rhea" id="RHEA-COMP:9660"/>
        <dbReference type="Rhea" id="RHEA-COMP:9678"/>
        <dbReference type="ChEBI" id="CHEBI:29991"/>
        <dbReference type="ChEBI" id="CHEBI:30616"/>
        <dbReference type="ChEBI" id="CHEBI:33019"/>
        <dbReference type="ChEBI" id="CHEBI:78442"/>
        <dbReference type="ChEBI" id="CHEBI:78516"/>
        <dbReference type="ChEBI" id="CHEBI:456215"/>
        <dbReference type="EC" id="6.1.1.12"/>
    </reaction>
</comment>
<dbReference type="Gene3D" id="3.30.930.10">
    <property type="entry name" value="Bira Bifunctional Protein, Domain 2"/>
    <property type="match status" value="1"/>
</dbReference>
<comment type="similarity">
    <text evidence="1 8">Belongs to the class-II aminoacyl-tRNA synthetase family. Type 1 subfamily.</text>
</comment>
<feature type="binding site" evidence="8">
    <location>
        <position position="218"/>
    </location>
    <ligand>
        <name>ATP</name>
        <dbReference type="ChEBI" id="CHEBI:30616"/>
    </ligand>
</feature>
<dbReference type="InterPro" id="IPR047089">
    <property type="entry name" value="Asp-tRNA-ligase_1_N"/>
</dbReference>
<name>A0ABY5R927_9MOLU</name>
<dbReference type="InterPro" id="IPR004365">
    <property type="entry name" value="NA-bd_OB_tRNA"/>
</dbReference>
<dbReference type="PANTHER" id="PTHR22594:SF5">
    <property type="entry name" value="ASPARTATE--TRNA LIGASE, MITOCHONDRIAL"/>
    <property type="match status" value="1"/>
</dbReference>
<comment type="subcellular location">
    <subcellularLocation>
        <location evidence="8">Cytoplasm</location>
    </subcellularLocation>
</comment>
<dbReference type="InterPro" id="IPR002312">
    <property type="entry name" value="Asp/Asn-tRNA-synth_IIb"/>
</dbReference>
<evidence type="ECO:0000256" key="6">
    <source>
        <dbReference type="ARBA" id="ARBA00022917"/>
    </source>
</evidence>
<dbReference type="Gene3D" id="2.40.50.140">
    <property type="entry name" value="Nucleic acid-binding proteins"/>
    <property type="match status" value="1"/>
</dbReference>
<feature type="binding site" evidence="8">
    <location>
        <position position="462"/>
    </location>
    <ligand>
        <name>ATP</name>
        <dbReference type="ChEBI" id="CHEBI:30616"/>
    </ligand>
</feature>
<dbReference type="EMBL" id="CP102734">
    <property type="protein sequence ID" value="UVD81470.1"/>
    <property type="molecule type" value="Genomic_DNA"/>
</dbReference>
<evidence type="ECO:0000256" key="5">
    <source>
        <dbReference type="ARBA" id="ARBA00022840"/>
    </source>
</evidence>
<dbReference type="Pfam" id="PF01336">
    <property type="entry name" value="tRNA_anti-codon"/>
    <property type="match status" value="1"/>
</dbReference>
<feature type="region of interest" description="Aspartate" evidence="8">
    <location>
        <begin position="187"/>
        <end position="190"/>
    </location>
</feature>
<gene>
    <name evidence="8 10" type="primary">aspS</name>
    <name evidence="10" type="ORF">NV226_01910</name>
</gene>
<feature type="domain" description="Aminoacyl-transfer RNA synthetases class-II family profile" evidence="9">
    <location>
        <begin position="133"/>
        <end position="533"/>
    </location>
</feature>
<evidence type="ECO:0000256" key="4">
    <source>
        <dbReference type="ARBA" id="ARBA00022741"/>
    </source>
</evidence>
<dbReference type="InterPro" id="IPR045864">
    <property type="entry name" value="aa-tRNA-synth_II/BPL/LPL"/>
</dbReference>
<dbReference type="InterPro" id="IPR012340">
    <property type="entry name" value="NA-bd_OB-fold"/>
</dbReference>
<feature type="binding site" evidence="8">
    <location>
        <position position="427"/>
    </location>
    <ligand>
        <name>L-aspartate</name>
        <dbReference type="ChEBI" id="CHEBI:29991"/>
    </ligand>
</feature>
<dbReference type="GO" id="GO:0004815">
    <property type="term" value="F:aspartate-tRNA ligase activity"/>
    <property type="evidence" value="ECO:0007669"/>
    <property type="project" value="UniProtKB-EC"/>
</dbReference>
<keyword evidence="5 8" id="KW-0067">ATP-binding</keyword>
<evidence type="ECO:0000256" key="2">
    <source>
        <dbReference type="ARBA" id="ARBA00011738"/>
    </source>
</evidence>
<accession>A0ABY5R927</accession>
<keyword evidence="8" id="KW-0963">Cytoplasm</keyword>
<evidence type="ECO:0000256" key="3">
    <source>
        <dbReference type="ARBA" id="ARBA00022598"/>
    </source>
</evidence>
<dbReference type="InterPro" id="IPR047090">
    <property type="entry name" value="AspRS_core"/>
</dbReference>
<dbReference type="Pfam" id="PF00152">
    <property type="entry name" value="tRNA-synt_2"/>
    <property type="match status" value="1"/>
</dbReference>
<feature type="binding site" evidence="8">
    <location>
        <position position="469"/>
    </location>
    <ligand>
        <name>L-aspartate</name>
        <dbReference type="ChEBI" id="CHEBI:29991"/>
    </ligand>
</feature>
<feature type="binding site" evidence="8">
    <location>
        <begin position="514"/>
        <end position="517"/>
    </location>
    <ligand>
        <name>ATP</name>
        <dbReference type="ChEBI" id="CHEBI:30616"/>
    </ligand>
</feature>
<evidence type="ECO:0000256" key="8">
    <source>
        <dbReference type="HAMAP-Rule" id="MF_00044"/>
    </source>
</evidence>
<dbReference type="SUPFAM" id="SSF50249">
    <property type="entry name" value="Nucleic acid-binding proteins"/>
    <property type="match status" value="1"/>
</dbReference>
<feature type="binding site" evidence="8">
    <location>
        <position position="164"/>
    </location>
    <ligand>
        <name>L-aspartate</name>
        <dbReference type="ChEBI" id="CHEBI:29991"/>
    </ligand>
</feature>
<dbReference type="SUPFAM" id="SSF55681">
    <property type="entry name" value="Class II aaRS and biotin synthetases"/>
    <property type="match status" value="1"/>
</dbReference>
<dbReference type="HAMAP" id="MF_00044">
    <property type="entry name" value="Asp_tRNA_synth_type1"/>
    <property type="match status" value="1"/>
</dbReference>
<evidence type="ECO:0000256" key="1">
    <source>
        <dbReference type="ARBA" id="ARBA00006303"/>
    </source>
</evidence>
<evidence type="ECO:0000313" key="11">
    <source>
        <dbReference type="Proteomes" id="UP001059252"/>
    </source>
</evidence>
<feature type="binding site" evidence="8">
    <location>
        <position position="209"/>
    </location>
    <ligand>
        <name>L-aspartate</name>
        <dbReference type="ChEBI" id="CHEBI:29991"/>
    </ligand>
</feature>
<dbReference type="InterPro" id="IPR006195">
    <property type="entry name" value="aa-tRNA-synth_II"/>
</dbReference>
<proteinExistence type="inferred from homology"/>
<keyword evidence="11" id="KW-1185">Reference proteome</keyword>
<comment type="function">
    <text evidence="8">Catalyzes the attachment of L-aspartate to tRNA(Asp) in a two-step reaction: L-aspartate is first activated by ATP to form Asp-AMP and then transferred to the acceptor end of tRNA(Asp).</text>
</comment>
<evidence type="ECO:0000256" key="7">
    <source>
        <dbReference type="ARBA" id="ARBA00023146"/>
    </source>
</evidence>
<dbReference type="SUPFAM" id="SSF55261">
    <property type="entry name" value="GAD domain-like"/>
    <property type="match status" value="1"/>
</dbReference>
<dbReference type="PROSITE" id="PS50862">
    <property type="entry name" value="AA_TRNA_LIGASE_II"/>
    <property type="match status" value="1"/>
</dbReference>
<dbReference type="NCBIfam" id="TIGR00459">
    <property type="entry name" value="aspS_bact"/>
    <property type="match status" value="1"/>
</dbReference>
<protein>
    <recommendedName>
        <fullName evidence="8">Aspartate--tRNA ligase</fullName>
        <ecNumber evidence="8">6.1.1.12</ecNumber>
    </recommendedName>
    <alternativeName>
        <fullName evidence="8">Aspartyl-tRNA synthetase</fullName>
        <shortName evidence="8">AspRS</shortName>
    </alternativeName>
</protein>
<reference evidence="10" key="1">
    <citation type="submission" date="2022-08" db="EMBL/GenBank/DDBJ databases">
        <title>Complete genome of Mycoplasma iguanae type strain 2327.</title>
        <authorList>
            <person name="Spergser J."/>
        </authorList>
    </citation>
    <scope>NUCLEOTIDE SEQUENCE</scope>
    <source>
        <strain evidence="10">2327</strain>
    </source>
</reference>
<dbReference type="InterPro" id="IPR004364">
    <property type="entry name" value="Aa-tRNA-synt_II"/>
</dbReference>
<dbReference type="NCBIfam" id="NF001750">
    <property type="entry name" value="PRK00476.1"/>
    <property type="match status" value="1"/>
</dbReference>
<comment type="subunit">
    <text evidence="2 8">Homodimer.</text>
</comment>
<keyword evidence="3 8" id="KW-0436">Ligase</keyword>
<dbReference type="Gene3D" id="3.30.1360.30">
    <property type="entry name" value="GAD-like domain"/>
    <property type="match status" value="1"/>
</dbReference>
<dbReference type="RefSeq" id="WP_258210644.1">
    <property type="nucleotide sequence ID" value="NZ_CP102734.1"/>
</dbReference>